<reference evidence="2" key="1">
    <citation type="submission" date="2014-09" db="EMBL/GenBank/DDBJ databases">
        <authorList>
            <person name="Magalhaes I.L.F."/>
            <person name="Oliveira U."/>
            <person name="Santos F.R."/>
            <person name="Vidigal T.H.D.A."/>
            <person name="Brescovit A.D."/>
            <person name="Santos A.J."/>
        </authorList>
    </citation>
    <scope>NUCLEOTIDE SEQUENCE</scope>
    <source>
        <tissue evidence="2">Shoot tissue taken approximately 20 cm above the soil surface</tissue>
    </source>
</reference>
<feature type="region of interest" description="Disordered" evidence="1">
    <location>
        <begin position="1"/>
        <end position="26"/>
    </location>
</feature>
<name>A0A0A9EQ56_ARUDO</name>
<accession>A0A0A9EQ56</accession>
<dbReference type="AlphaFoldDB" id="A0A0A9EQ56"/>
<sequence>MTLRMRKCPRLRRSRRRGCSKTSRWS</sequence>
<evidence type="ECO:0000256" key="1">
    <source>
        <dbReference type="SAM" id="MobiDB-lite"/>
    </source>
</evidence>
<dbReference type="EMBL" id="GBRH01199758">
    <property type="protein sequence ID" value="JAD98137.1"/>
    <property type="molecule type" value="Transcribed_RNA"/>
</dbReference>
<reference evidence="2" key="2">
    <citation type="journal article" date="2015" name="Data Brief">
        <title>Shoot transcriptome of the giant reed, Arundo donax.</title>
        <authorList>
            <person name="Barrero R.A."/>
            <person name="Guerrero F.D."/>
            <person name="Moolhuijzen P."/>
            <person name="Goolsby J.A."/>
            <person name="Tidwell J."/>
            <person name="Bellgard S.E."/>
            <person name="Bellgard M.I."/>
        </authorList>
    </citation>
    <scope>NUCLEOTIDE SEQUENCE</scope>
    <source>
        <tissue evidence="2">Shoot tissue taken approximately 20 cm above the soil surface</tissue>
    </source>
</reference>
<feature type="compositionally biased region" description="Basic residues" evidence="1">
    <location>
        <begin position="1"/>
        <end position="19"/>
    </location>
</feature>
<evidence type="ECO:0000313" key="2">
    <source>
        <dbReference type="EMBL" id="JAD98137.1"/>
    </source>
</evidence>
<protein>
    <submittedName>
        <fullName evidence="2">Uncharacterized protein</fullName>
    </submittedName>
</protein>
<organism evidence="2">
    <name type="scientific">Arundo donax</name>
    <name type="common">Giant reed</name>
    <name type="synonym">Donax arundinaceus</name>
    <dbReference type="NCBI Taxonomy" id="35708"/>
    <lineage>
        <taxon>Eukaryota</taxon>
        <taxon>Viridiplantae</taxon>
        <taxon>Streptophyta</taxon>
        <taxon>Embryophyta</taxon>
        <taxon>Tracheophyta</taxon>
        <taxon>Spermatophyta</taxon>
        <taxon>Magnoliopsida</taxon>
        <taxon>Liliopsida</taxon>
        <taxon>Poales</taxon>
        <taxon>Poaceae</taxon>
        <taxon>PACMAD clade</taxon>
        <taxon>Arundinoideae</taxon>
        <taxon>Arundineae</taxon>
        <taxon>Arundo</taxon>
    </lineage>
</organism>
<proteinExistence type="predicted"/>